<keyword evidence="5 8" id="KW-0378">Hydrolase</keyword>
<keyword evidence="7 8" id="KW-0315">Glutamine amidotransferase</keyword>
<dbReference type="Pfam" id="PF13507">
    <property type="entry name" value="GATase_5"/>
    <property type="match status" value="1"/>
</dbReference>
<dbReference type="GO" id="GO:0006189">
    <property type="term" value="P:'de novo' IMP biosynthetic process"/>
    <property type="evidence" value="ECO:0007669"/>
    <property type="project" value="UniProtKB-UniRule"/>
</dbReference>
<evidence type="ECO:0000313" key="10">
    <source>
        <dbReference type="Proteomes" id="UP000050920"/>
    </source>
</evidence>
<dbReference type="PIRSF" id="PIRSF001586">
    <property type="entry name" value="FGAM_synth_I"/>
    <property type="match status" value="1"/>
</dbReference>
<dbReference type="AlphaFoldDB" id="A0A0R2NQV6"/>
<dbReference type="SMART" id="SM01211">
    <property type="entry name" value="GATase_5"/>
    <property type="match status" value="1"/>
</dbReference>
<dbReference type="InterPro" id="IPR029062">
    <property type="entry name" value="Class_I_gatase-like"/>
</dbReference>
<organism evidence="9 10">
    <name type="scientific">Lactiplantibacillus fabifermentans DSM 21115</name>
    <dbReference type="NCBI Taxonomy" id="1413187"/>
    <lineage>
        <taxon>Bacteria</taxon>
        <taxon>Bacillati</taxon>
        <taxon>Bacillota</taxon>
        <taxon>Bacilli</taxon>
        <taxon>Lactobacillales</taxon>
        <taxon>Lactobacillaceae</taxon>
        <taxon>Lactiplantibacillus</taxon>
    </lineage>
</organism>
<accession>A0A0R2NQV6</accession>
<reference evidence="9 10" key="1">
    <citation type="journal article" date="2015" name="Genome Announc.">
        <title>Expanding the biotechnology potential of lactobacilli through comparative genomics of 213 strains and associated genera.</title>
        <authorList>
            <person name="Sun Z."/>
            <person name="Harris H.M."/>
            <person name="McCann A."/>
            <person name="Guo C."/>
            <person name="Argimon S."/>
            <person name="Zhang W."/>
            <person name="Yang X."/>
            <person name="Jeffery I.B."/>
            <person name="Cooney J.C."/>
            <person name="Kagawa T.F."/>
            <person name="Liu W."/>
            <person name="Song Y."/>
            <person name="Salvetti E."/>
            <person name="Wrobel A."/>
            <person name="Rasinkangas P."/>
            <person name="Parkhill J."/>
            <person name="Rea M.C."/>
            <person name="O'Sullivan O."/>
            <person name="Ritari J."/>
            <person name="Douillard F.P."/>
            <person name="Paul Ross R."/>
            <person name="Yang R."/>
            <person name="Briner A.E."/>
            <person name="Felis G.E."/>
            <person name="de Vos W.M."/>
            <person name="Barrangou R."/>
            <person name="Klaenhammer T.R."/>
            <person name="Caufield P.W."/>
            <person name="Cui Y."/>
            <person name="Zhang H."/>
            <person name="O'Toole P.W."/>
        </authorList>
    </citation>
    <scope>NUCLEOTIDE SEQUENCE [LARGE SCALE GENOMIC DNA]</scope>
    <source>
        <strain evidence="9 10">DSM 21115</strain>
    </source>
</reference>
<dbReference type="FunFam" id="3.40.50.880:FF:000019">
    <property type="entry name" value="Phosphoribosylformylglycinamidine synthase subunit PurQ"/>
    <property type="match status" value="1"/>
</dbReference>
<evidence type="ECO:0000256" key="8">
    <source>
        <dbReference type="HAMAP-Rule" id="MF_00421"/>
    </source>
</evidence>
<keyword evidence="4 8" id="KW-0658">Purine biosynthesis</keyword>
<name>A0A0R2NQV6_9LACO</name>
<keyword evidence="10" id="KW-1185">Reference proteome</keyword>
<evidence type="ECO:0000256" key="5">
    <source>
        <dbReference type="ARBA" id="ARBA00022801"/>
    </source>
</evidence>
<dbReference type="PROSITE" id="PS51273">
    <property type="entry name" value="GATASE_TYPE_1"/>
    <property type="match status" value="1"/>
</dbReference>
<dbReference type="EC" id="6.3.5.3" evidence="8"/>
<dbReference type="EC" id="3.5.1.2" evidence="8"/>
<comment type="pathway">
    <text evidence="8">Purine metabolism; IMP biosynthesis via de novo pathway; 5-amino-1-(5-phospho-D-ribosyl)imidazole from N(2)-formyl-N(1)-(5-phospho-D-ribosyl)glycinamide: step 1/2.</text>
</comment>
<comment type="function">
    <text evidence="8">Part of the phosphoribosylformylglycinamidine synthase complex involved in the purines biosynthetic pathway. Catalyzes the ATP-dependent conversion of formylglycinamide ribonucleotide (FGAR) and glutamine to yield formylglycinamidine ribonucleotide (FGAM) and glutamate. The FGAM synthase complex is composed of three subunits. PurQ produces an ammonia molecule by converting glutamine to glutamate. PurL transfers the ammonia molecule to FGAR to form FGAM in an ATP-dependent manner. PurS interacts with PurQ and PurL and is thought to assist in the transfer of the ammonia molecule from PurQ to PurL.</text>
</comment>
<evidence type="ECO:0000256" key="2">
    <source>
        <dbReference type="ARBA" id="ARBA00022598"/>
    </source>
</evidence>
<keyword evidence="3 8" id="KW-0547">Nucleotide-binding</keyword>
<comment type="catalytic activity">
    <reaction evidence="8">
        <text>L-glutamine + H2O = L-glutamate + NH4(+)</text>
        <dbReference type="Rhea" id="RHEA:15889"/>
        <dbReference type="ChEBI" id="CHEBI:15377"/>
        <dbReference type="ChEBI" id="CHEBI:28938"/>
        <dbReference type="ChEBI" id="CHEBI:29985"/>
        <dbReference type="ChEBI" id="CHEBI:58359"/>
        <dbReference type="EC" id="3.5.1.2"/>
    </reaction>
</comment>
<evidence type="ECO:0000256" key="4">
    <source>
        <dbReference type="ARBA" id="ARBA00022755"/>
    </source>
</evidence>
<keyword evidence="2 8" id="KW-0436">Ligase</keyword>
<feature type="active site" evidence="8">
    <location>
        <position position="194"/>
    </location>
</feature>
<dbReference type="Gene3D" id="3.40.50.880">
    <property type="match status" value="1"/>
</dbReference>
<evidence type="ECO:0000256" key="1">
    <source>
        <dbReference type="ARBA" id="ARBA00022490"/>
    </source>
</evidence>
<dbReference type="HAMAP" id="MF_00421">
    <property type="entry name" value="PurQ"/>
    <property type="match status" value="1"/>
</dbReference>
<feature type="active site" description="Nucleophile" evidence="8">
    <location>
        <position position="86"/>
    </location>
</feature>
<dbReference type="GO" id="GO:0005524">
    <property type="term" value="F:ATP binding"/>
    <property type="evidence" value="ECO:0007669"/>
    <property type="project" value="UniProtKB-KW"/>
</dbReference>
<evidence type="ECO:0000313" key="9">
    <source>
        <dbReference type="EMBL" id="KRO27250.1"/>
    </source>
</evidence>
<dbReference type="PANTHER" id="PTHR47552:SF1">
    <property type="entry name" value="PHOSPHORIBOSYLFORMYLGLYCINAMIDINE SYNTHASE SUBUNIT PURQ"/>
    <property type="match status" value="1"/>
</dbReference>
<sequence length="225" mass="23882">MKFAVPVFPGSNCDHDMVNALRDILKADADLVPATTTDLSAYDAVILPGGFSYGDYLRSGAIARFAPVMTAVQAFAGAGKPVMGICNGFQILTEAGLLPGALQANRSSKFICKTSELIVKNNQTQFSSAYAENAHINLPIAHGEGNYYCDDATLAELRANQQIIFEYADNPNGSTANIAGVMNRQGNVLGMMPHPERAVETILGSTDGLGIFQSLLANQQEVAHA</sequence>
<dbReference type="GO" id="GO:0005737">
    <property type="term" value="C:cytoplasm"/>
    <property type="evidence" value="ECO:0007669"/>
    <property type="project" value="UniProtKB-SubCell"/>
</dbReference>
<dbReference type="SUPFAM" id="SSF52317">
    <property type="entry name" value="Class I glutamine amidotransferase-like"/>
    <property type="match status" value="1"/>
</dbReference>
<comment type="subunit">
    <text evidence="8">Part of the FGAM synthase complex composed of 1 PurL, 1 PurQ and 2 PurS subunits.</text>
</comment>
<dbReference type="Proteomes" id="UP000050920">
    <property type="component" value="Unassembled WGS sequence"/>
</dbReference>
<comment type="subcellular location">
    <subcellularLocation>
        <location evidence="8">Cytoplasm</location>
    </subcellularLocation>
</comment>
<evidence type="ECO:0000256" key="3">
    <source>
        <dbReference type="ARBA" id="ARBA00022741"/>
    </source>
</evidence>
<dbReference type="UniPathway" id="UPA00074">
    <property type="reaction ID" value="UER00128"/>
</dbReference>
<dbReference type="InterPro" id="IPR010075">
    <property type="entry name" value="PRibForGlyAmidine_synth_PurQ"/>
</dbReference>
<dbReference type="GO" id="GO:0004642">
    <property type="term" value="F:phosphoribosylformylglycinamidine synthase activity"/>
    <property type="evidence" value="ECO:0007669"/>
    <property type="project" value="UniProtKB-UniRule"/>
</dbReference>
<dbReference type="NCBIfam" id="NF002957">
    <property type="entry name" value="PRK03619.1"/>
    <property type="match status" value="1"/>
</dbReference>
<keyword evidence="1 8" id="KW-0963">Cytoplasm</keyword>
<dbReference type="PANTHER" id="PTHR47552">
    <property type="entry name" value="PHOSPHORIBOSYLFORMYLGLYCINAMIDINE SYNTHASE SUBUNIT PURQ"/>
    <property type="match status" value="1"/>
</dbReference>
<dbReference type="NCBIfam" id="TIGR01737">
    <property type="entry name" value="FGAM_synth_I"/>
    <property type="match status" value="1"/>
</dbReference>
<dbReference type="EMBL" id="AYGX02000083">
    <property type="protein sequence ID" value="KRO27250.1"/>
    <property type="molecule type" value="Genomic_DNA"/>
</dbReference>
<comment type="caution">
    <text evidence="9">The sequence shown here is derived from an EMBL/GenBank/DDBJ whole genome shotgun (WGS) entry which is preliminary data.</text>
</comment>
<dbReference type="GO" id="GO:0004359">
    <property type="term" value="F:glutaminase activity"/>
    <property type="evidence" value="ECO:0007669"/>
    <property type="project" value="UniProtKB-EC"/>
</dbReference>
<gene>
    <name evidence="8" type="primary">purQ</name>
    <name evidence="9" type="ORF">DY78_GL000221</name>
</gene>
<dbReference type="RefSeq" id="WP_024623588.1">
    <property type="nucleotide sequence ID" value="NZ_AYGX02000083.1"/>
</dbReference>
<keyword evidence="6 8" id="KW-0067">ATP-binding</keyword>
<dbReference type="CDD" id="cd01740">
    <property type="entry name" value="GATase1_FGAR_AT"/>
    <property type="match status" value="1"/>
</dbReference>
<protein>
    <recommendedName>
        <fullName evidence="8">Phosphoribosylformylglycinamidine synthase subunit PurQ</fullName>
        <shortName evidence="8">FGAM synthase</shortName>
        <ecNumber evidence="8">6.3.5.3</ecNumber>
    </recommendedName>
    <alternativeName>
        <fullName evidence="8">Formylglycinamide ribonucleotide amidotransferase subunit I</fullName>
        <shortName evidence="8">FGAR amidotransferase I</shortName>
        <shortName evidence="8">FGAR-AT I</shortName>
    </alternativeName>
    <alternativeName>
        <fullName evidence="8">Glutaminase PurQ</fullName>
        <ecNumber evidence="8">3.5.1.2</ecNumber>
    </alternativeName>
    <alternativeName>
        <fullName evidence="8">Phosphoribosylformylglycinamidine synthase subunit I</fullName>
    </alternativeName>
</protein>
<evidence type="ECO:0000256" key="6">
    <source>
        <dbReference type="ARBA" id="ARBA00022840"/>
    </source>
</evidence>
<proteinExistence type="inferred from homology"/>
<feature type="active site" evidence="8">
    <location>
        <position position="196"/>
    </location>
</feature>
<comment type="catalytic activity">
    <reaction evidence="8">
        <text>N(2)-formyl-N(1)-(5-phospho-beta-D-ribosyl)glycinamide + L-glutamine + ATP + H2O = 2-formamido-N(1)-(5-O-phospho-beta-D-ribosyl)acetamidine + L-glutamate + ADP + phosphate + H(+)</text>
        <dbReference type="Rhea" id="RHEA:17129"/>
        <dbReference type="ChEBI" id="CHEBI:15377"/>
        <dbReference type="ChEBI" id="CHEBI:15378"/>
        <dbReference type="ChEBI" id="CHEBI:29985"/>
        <dbReference type="ChEBI" id="CHEBI:30616"/>
        <dbReference type="ChEBI" id="CHEBI:43474"/>
        <dbReference type="ChEBI" id="CHEBI:58359"/>
        <dbReference type="ChEBI" id="CHEBI:147286"/>
        <dbReference type="ChEBI" id="CHEBI:147287"/>
        <dbReference type="ChEBI" id="CHEBI:456216"/>
        <dbReference type="EC" id="6.3.5.3"/>
    </reaction>
</comment>
<evidence type="ECO:0000256" key="7">
    <source>
        <dbReference type="ARBA" id="ARBA00022962"/>
    </source>
</evidence>